<evidence type="ECO:0000313" key="13">
    <source>
        <dbReference type="EMBL" id="TDK30701.1"/>
    </source>
</evidence>
<gene>
    <name evidence="13" type="ORF">E2F49_10110</name>
</gene>
<dbReference type="Pfam" id="PF02518">
    <property type="entry name" value="HATPase_c"/>
    <property type="match status" value="1"/>
</dbReference>
<dbReference type="Pfam" id="PF00672">
    <property type="entry name" value="HAMP"/>
    <property type="match status" value="1"/>
</dbReference>
<dbReference type="Gene3D" id="6.10.340.10">
    <property type="match status" value="1"/>
</dbReference>
<dbReference type="Gene3D" id="3.30.565.10">
    <property type="entry name" value="Histidine kinase-like ATPase, C-terminal domain"/>
    <property type="match status" value="1"/>
</dbReference>
<dbReference type="RefSeq" id="WP_133393774.1">
    <property type="nucleotide sequence ID" value="NZ_SMTG01000004.1"/>
</dbReference>
<accession>A0A4R5U892</accession>
<dbReference type="InterPro" id="IPR005467">
    <property type="entry name" value="His_kinase_dom"/>
</dbReference>
<dbReference type="PROSITE" id="PS50109">
    <property type="entry name" value="HIS_KIN"/>
    <property type="match status" value="1"/>
</dbReference>
<organism evidence="13 14">
    <name type="scientific">Luteimonas terrae</name>
    <dbReference type="NCBI Taxonomy" id="1530191"/>
    <lineage>
        <taxon>Bacteria</taxon>
        <taxon>Pseudomonadati</taxon>
        <taxon>Pseudomonadota</taxon>
        <taxon>Gammaproteobacteria</taxon>
        <taxon>Lysobacterales</taxon>
        <taxon>Lysobacteraceae</taxon>
        <taxon>Luteimonas</taxon>
    </lineage>
</organism>
<dbReference type="PANTHER" id="PTHR45436">
    <property type="entry name" value="SENSOR HISTIDINE KINASE YKOH"/>
    <property type="match status" value="1"/>
</dbReference>
<keyword evidence="9" id="KW-0902">Two-component regulatory system</keyword>
<dbReference type="InterPro" id="IPR050428">
    <property type="entry name" value="TCS_sensor_his_kinase"/>
</dbReference>
<dbReference type="InterPro" id="IPR003594">
    <property type="entry name" value="HATPase_dom"/>
</dbReference>
<dbReference type="EC" id="2.7.13.3" evidence="3"/>
<evidence type="ECO:0000313" key="14">
    <source>
        <dbReference type="Proteomes" id="UP000295543"/>
    </source>
</evidence>
<dbReference type="AlphaFoldDB" id="A0A4R5U892"/>
<feature type="domain" description="Histidine kinase" evidence="11">
    <location>
        <begin position="226"/>
        <end position="424"/>
    </location>
</feature>
<keyword evidence="4" id="KW-0597">Phosphoprotein</keyword>
<evidence type="ECO:0000256" key="10">
    <source>
        <dbReference type="SAM" id="Phobius"/>
    </source>
</evidence>
<evidence type="ECO:0000256" key="8">
    <source>
        <dbReference type="ARBA" id="ARBA00022989"/>
    </source>
</evidence>
<protein>
    <recommendedName>
        <fullName evidence="3">histidine kinase</fullName>
        <ecNumber evidence="3">2.7.13.3</ecNumber>
    </recommendedName>
</protein>
<reference evidence="13 14" key="1">
    <citation type="submission" date="2019-03" db="EMBL/GenBank/DDBJ databases">
        <title>Luteimonas zhaokaii sp.nov., isolated from the rectal contents of Plateau pika in Yushu, Qinghai Province, China.</title>
        <authorList>
            <person name="Zhang G."/>
        </authorList>
    </citation>
    <scope>NUCLEOTIDE SEQUENCE [LARGE SCALE GENOMIC DNA]</scope>
    <source>
        <strain evidence="13 14">THG-MD21</strain>
    </source>
</reference>
<evidence type="ECO:0000259" key="12">
    <source>
        <dbReference type="PROSITE" id="PS50885"/>
    </source>
</evidence>
<dbReference type="SMART" id="SM00388">
    <property type="entry name" value="HisKA"/>
    <property type="match status" value="1"/>
</dbReference>
<proteinExistence type="predicted"/>
<evidence type="ECO:0000256" key="9">
    <source>
        <dbReference type="ARBA" id="ARBA00023012"/>
    </source>
</evidence>
<dbReference type="Gene3D" id="1.10.287.130">
    <property type="match status" value="1"/>
</dbReference>
<dbReference type="SUPFAM" id="SSF55874">
    <property type="entry name" value="ATPase domain of HSP90 chaperone/DNA topoisomerase II/histidine kinase"/>
    <property type="match status" value="1"/>
</dbReference>
<keyword evidence="10" id="KW-0472">Membrane</keyword>
<evidence type="ECO:0000256" key="2">
    <source>
        <dbReference type="ARBA" id="ARBA00004370"/>
    </source>
</evidence>
<dbReference type="EMBL" id="SMTG01000004">
    <property type="protein sequence ID" value="TDK30701.1"/>
    <property type="molecule type" value="Genomic_DNA"/>
</dbReference>
<feature type="transmembrane region" description="Helical" evidence="10">
    <location>
        <begin position="14"/>
        <end position="40"/>
    </location>
</feature>
<dbReference type="Pfam" id="PF00512">
    <property type="entry name" value="HisKA"/>
    <property type="match status" value="1"/>
</dbReference>
<dbReference type="PANTHER" id="PTHR45436:SF16">
    <property type="entry name" value="HISTIDINE KINASE"/>
    <property type="match status" value="1"/>
</dbReference>
<dbReference type="CDD" id="cd00075">
    <property type="entry name" value="HATPase"/>
    <property type="match status" value="1"/>
</dbReference>
<dbReference type="GO" id="GO:0005886">
    <property type="term" value="C:plasma membrane"/>
    <property type="evidence" value="ECO:0007669"/>
    <property type="project" value="TreeGrafter"/>
</dbReference>
<dbReference type="OrthoDB" id="9121563at2"/>
<dbReference type="SMART" id="SM00304">
    <property type="entry name" value="HAMP"/>
    <property type="match status" value="1"/>
</dbReference>
<name>A0A4R5U892_9GAMM</name>
<comment type="catalytic activity">
    <reaction evidence="1">
        <text>ATP + protein L-histidine = ADP + protein N-phospho-L-histidine.</text>
        <dbReference type="EC" id="2.7.13.3"/>
    </reaction>
</comment>
<evidence type="ECO:0000256" key="6">
    <source>
        <dbReference type="ARBA" id="ARBA00022692"/>
    </source>
</evidence>
<evidence type="ECO:0000256" key="5">
    <source>
        <dbReference type="ARBA" id="ARBA00022679"/>
    </source>
</evidence>
<evidence type="ECO:0000256" key="1">
    <source>
        <dbReference type="ARBA" id="ARBA00000085"/>
    </source>
</evidence>
<dbReference type="Proteomes" id="UP000295543">
    <property type="component" value="Unassembled WGS sequence"/>
</dbReference>
<dbReference type="InterPro" id="IPR036890">
    <property type="entry name" value="HATPase_C_sf"/>
</dbReference>
<dbReference type="InterPro" id="IPR003660">
    <property type="entry name" value="HAMP_dom"/>
</dbReference>
<keyword evidence="7 13" id="KW-0418">Kinase</keyword>
<keyword evidence="14" id="KW-1185">Reference proteome</keyword>
<feature type="domain" description="HAMP" evidence="12">
    <location>
        <begin position="165"/>
        <end position="218"/>
    </location>
</feature>
<keyword evidence="6 10" id="KW-0812">Transmembrane</keyword>
<evidence type="ECO:0000259" key="11">
    <source>
        <dbReference type="PROSITE" id="PS50109"/>
    </source>
</evidence>
<evidence type="ECO:0000256" key="4">
    <source>
        <dbReference type="ARBA" id="ARBA00022553"/>
    </source>
</evidence>
<comment type="caution">
    <text evidence="13">The sequence shown here is derived from an EMBL/GenBank/DDBJ whole genome shotgun (WGS) entry which is preliminary data.</text>
</comment>
<dbReference type="InterPro" id="IPR003661">
    <property type="entry name" value="HisK_dim/P_dom"/>
</dbReference>
<evidence type="ECO:0000256" key="3">
    <source>
        <dbReference type="ARBA" id="ARBA00012438"/>
    </source>
</evidence>
<dbReference type="PROSITE" id="PS50885">
    <property type="entry name" value="HAMP"/>
    <property type="match status" value="1"/>
</dbReference>
<keyword evidence="8 10" id="KW-1133">Transmembrane helix</keyword>
<dbReference type="CDD" id="cd00082">
    <property type="entry name" value="HisKA"/>
    <property type="match status" value="1"/>
</dbReference>
<evidence type="ECO:0000256" key="7">
    <source>
        <dbReference type="ARBA" id="ARBA00022777"/>
    </source>
</evidence>
<keyword evidence="5" id="KW-0808">Transferase</keyword>
<sequence length="425" mass="46420">MSHAPRRKRLRNRLMYAFAGFALLVAALYGFYVVLFAYLVEDRSFEGLLQQEAEAQLAHHAAHGEWRAPSLPFLQLYVEPGTLPDGLSAQLEAEPWRREFPGLEGRHYHFHSLEPAPGVAPAWLVAEVSRQLVVRPMRGGIAQWLGWSSLVVLALALSAGAWLAHRLTAPLSRLAGLVDTASPSQLPADFSTGFPDDEVGTLARGLERLIRRVEDFVTRERAFTRDASHELRTPLAVIRSACERLGAREDLDDGIRAQVEHVRQSAQQLEQTVTTLLALAREDANAEPAVEVALLPLVERVVVDHSQPASSDVEVRIDVSNLLCTRVPEGVLRIVLANLIGNALTHTRAGVVEIRADGDWLRISNPSRAVPADAFQPFVKGADSGGYGLGLGIAQRLCERHGIGLRFDSDGGTVVASVALPMRTP</sequence>
<comment type="subcellular location">
    <subcellularLocation>
        <location evidence="2">Membrane</location>
    </subcellularLocation>
</comment>
<dbReference type="SMART" id="SM00387">
    <property type="entry name" value="HATPase_c"/>
    <property type="match status" value="1"/>
</dbReference>
<dbReference type="GO" id="GO:0000155">
    <property type="term" value="F:phosphorelay sensor kinase activity"/>
    <property type="evidence" value="ECO:0007669"/>
    <property type="project" value="InterPro"/>
</dbReference>
<dbReference type="SUPFAM" id="SSF47384">
    <property type="entry name" value="Homodimeric domain of signal transducing histidine kinase"/>
    <property type="match status" value="1"/>
</dbReference>
<dbReference type="InterPro" id="IPR036097">
    <property type="entry name" value="HisK_dim/P_sf"/>
</dbReference>